<dbReference type="Pfam" id="PF00561">
    <property type="entry name" value="Abhydrolase_1"/>
    <property type="match status" value="1"/>
</dbReference>
<dbReference type="Proteomes" id="UP000501534">
    <property type="component" value="Chromosome"/>
</dbReference>
<dbReference type="RefSeq" id="WP_171095733.1">
    <property type="nucleotide sequence ID" value="NZ_CP053069.1"/>
</dbReference>
<keyword evidence="3" id="KW-0456">Lyase</keyword>
<dbReference type="AlphaFoldDB" id="A0A6M4H1L4"/>
<evidence type="ECO:0000313" key="4">
    <source>
        <dbReference type="Proteomes" id="UP000501534"/>
    </source>
</evidence>
<dbReference type="InterPro" id="IPR050266">
    <property type="entry name" value="AB_hydrolase_sf"/>
</dbReference>
<dbReference type="EMBL" id="CP053069">
    <property type="protein sequence ID" value="QJR13018.1"/>
    <property type="molecule type" value="Genomic_DNA"/>
</dbReference>
<name>A0A6M4H1L4_9PROT</name>
<dbReference type="PRINTS" id="PR00111">
    <property type="entry name" value="ABHYDROLASE"/>
</dbReference>
<proteinExistence type="predicted"/>
<dbReference type="InterPro" id="IPR029058">
    <property type="entry name" value="AB_hydrolase_fold"/>
</dbReference>
<dbReference type="InterPro" id="IPR000073">
    <property type="entry name" value="AB_hydrolase_1"/>
</dbReference>
<gene>
    <name evidence="3" type="primary">menH_4</name>
    <name evidence="3" type="ORF">DSM104443_04112</name>
</gene>
<organism evidence="3 4">
    <name type="scientific">Usitatibacter rugosus</name>
    <dbReference type="NCBI Taxonomy" id="2732067"/>
    <lineage>
        <taxon>Bacteria</taxon>
        <taxon>Pseudomonadati</taxon>
        <taxon>Pseudomonadota</taxon>
        <taxon>Betaproteobacteria</taxon>
        <taxon>Nitrosomonadales</taxon>
        <taxon>Usitatibacteraceae</taxon>
        <taxon>Usitatibacter</taxon>
    </lineage>
</organism>
<feature type="domain" description="AB hydrolase-1" evidence="2">
    <location>
        <begin position="91"/>
        <end position="327"/>
    </location>
</feature>
<protein>
    <submittedName>
        <fullName evidence="3">2-succinyl-6-hydroxy-2, 4-cyclohexadiene-1-carboxylate synthase</fullName>
        <ecNumber evidence="3">4.2.99.20</ecNumber>
    </submittedName>
</protein>
<sequence>MARKPAASVRRARRHDPDWEPPIPGRRRVLKTWDEYMALAKRVVGRFHDKFELRHFDYWHPKRLQRHSAPRFRKPYPVKIAYSDWGSPKNPTIVCCGGVANTSMRFNYLAGDLMSDFRVVCFDWVGRGLSAWMADETDYSLQTYVEQLRQMIVHLECGPVIVLGSSLGGSAAIELTAKHPALVSRLILNDIGPFIPKNRRKRRSQTLARHYVFRDPADLLRKIGASQKNDGPISDDIRFNVTFHQTKWSDEEGGRIYRHDVRALQAFKADAQESLDQWSYWDRVKCPVLLIHGMLSDALLPPTIKRMRNSHKVKVMHVPDTGHTPVLSDRNQNWFIHEWLKGRGGIGEWTVLHARQRDDPR</sequence>
<dbReference type="PANTHER" id="PTHR43798">
    <property type="entry name" value="MONOACYLGLYCEROL LIPASE"/>
    <property type="match status" value="1"/>
</dbReference>
<dbReference type="KEGG" id="uru:DSM104443_04112"/>
<dbReference type="EC" id="4.2.99.20" evidence="3"/>
<reference evidence="3 4" key="1">
    <citation type="submission" date="2020-04" db="EMBL/GenBank/DDBJ databases">
        <title>Usitatibacter rugosus gen. nov., sp. nov. and Usitatibacter palustris sp. nov., novel members of Usitatibacteraceae fam. nov. within the order Nitrosomonadales isolated from soil.</title>
        <authorList>
            <person name="Huber K.J."/>
            <person name="Neumann-Schaal M."/>
            <person name="Geppert A."/>
            <person name="Luckner M."/>
            <person name="Wanner G."/>
            <person name="Overmann J."/>
        </authorList>
    </citation>
    <scope>NUCLEOTIDE SEQUENCE [LARGE SCALE GENOMIC DNA]</scope>
    <source>
        <strain evidence="3 4">0125_3</strain>
    </source>
</reference>
<evidence type="ECO:0000259" key="2">
    <source>
        <dbReference type="Pfam" id="PF00561"/>
    </source>
</evidence>
<evidence type="ECO:0000256" key="1">
    <source>
        <dbReference type="SAM" id="MobiDB-lite"/>
    </source>
</evidence>
<dbReference type="GO" id="GO:0070205">
    <property type="term" value="F:2-succinyl-6-hydroxy-2,4-cyclohexadiene-1-carboxylate synthase activity"/>
    <property type="evidence" value="ECO:0007669"/>
    <property type="project" value="UniProtKB-EC"/>
</dbReference>
<keyword evidence="4" id="KW-1185">Reference proteome</keyword>
<dbReference type="GO" id="GO:0016020">
    <property type="term" value="C:membrane"/>
    <property type="evidence" value="ECO:0007669"/>
    <property type="project" value="TreeGrafter"/>
</dbReference>
<evidence type="ECO:0000313" key="3">
    <source>
        <dbReference type="EMBL" id="QJR13018.1"/>
    </source>
</evidence>
<dbReference type="Gene3D" id="3.40.50.1820">
    <property type="entry name" value="alpha/beta hydrolase"/>
    <property type="match status" value="1"/>
</dbReference>
<feature type="region of interest" description="Disordered" evidence="1">
    <location>
        <begin position="1"/>
        <end position="21"/>
    </location>
</feature>
<dbReference type="SUPFAM" id="SSF53474">
    <property type="entry name" value="alpha/beta-Hydrolases"/>
    <property type="match status" value="1"/>
</dbReference>
<dbReference type="PANTHER" id="PTHR43798:SF33">
    <property type="entry name" value="HYDROLASE, PUTATIVE (AFU_ORTHOLOGUE AFUA_2G14860)-RELATED"/>
    <property type="match status" value="1"/>
</dbReference>
<accession>A0A6M4H1L4</accession>